<dbReference type="SUPFAM" id="SSF46689">
    <property type="entry name" value="Homeodomain-like"/>
    <property type="match status" value="1"/>
</dbReference>
<evidence type="ECO:0000256" key="3">
    <source>
        <dbReference type="ARBA" id="ARBA00023163"/>
    </source>
</evidence>
<keyword evidence="7" id="KW-1185">Reference proteome</keyword>
<feature type="domain" description="HTH tetR-type" evidence="5">
    <location>
        <begin position="6"/>
        <end position="66"/>
    </location>
</feature>
<gene>
    <name evidence="6" type="ORF">NBH00_20555</name>
</gene>
<protein>
    <submittedName>
        <fullName evidence="6">TetR/AcrR family transcriptional regulator</fullName>
    </submittedName>
</protein>
<keyword evidence="1" id="KW-0805">Transcription regulation</keyword>
<evidence type="ECO:0000313" key="7">
    <source>
        <dbReference type="Proteomes" id="UP001056035"/>
    </source>
</evidence>
<dbReference type="PANTHER" id="PTHR30055:SF234">
    <property type="entry name" value="HTH-TYPE TRANSCRIPTIONAL REGULATOR BETI"/>
    <property type="match status" value="1"/>
</dbReference>
<accession>A0ABY5DSD2</accession>
<proteinExistence type="predicted"/>
<dbReference type="PANTHER" id="PTHR30055">
    <property type="entry name" value="HTH-TYPE TRANSCRIPTIONAL REGULATOR RUTR"/>
    <property type="match status" value="1"/>
</dbReference>
<evidence type="ECO:0000256" key="1">
    <source>
        <dbReference type="ARBA" id="ARBA00023015"/>
    </source>
</evidence>
<keyword evidence="2 4" id="KW-0238">DNA-binding</keyword>
<evidence type="ECO:0000313" key="6">
    <source>
        <dbReference type="EMBL" id="UTI63722.1"/>
    </source>
</evidence>
<keyword evidence="3" id="KW-0804">Transcription</keyword>
<dbReference type="InterPro" id="IPR009057">
    <property type="entry name" value="Homeodomain-like_sf"/>
</dbReference>
<dbReference type="PROSITE" id="PS50977">
    <property type="entry name" value="HTH_TETR_2"/>
    <property type="match status" value="1"/>
</dbReference>
<evidence type="ECO:0000256" key="2">
    <source>
        <dbReference type="ARBA" id="ARBA00023125"/>
    </source>
</evidence>
<organism evidence="6 7">
    <name type="scientific">Paraconexibacter antarcticus</name>
    <dbReference type="NCBI Taxonomy" id="2949664"/>
    <lineage>
        <taxon>Bacteria</taxon>
        <taxon>Bacillati</taxon>
        <taxon>Actinomycetota</taxon>
        <taxon>Thermoleophilia</taxon>
        <taxon>Solirubrobacterales</taxon>
        <taxon>Paraconexibacteraceae</taxon>
        <taxon>Paraconexibacter</taxon>
    </lineage>
</organism>
<dbReference type="Gene3D" id="1.10.357.10">
    <property type="entry name" value="Tetracycline Repressor, domain 2"/>
    <property type="match status" value="1"/>
</dbReference>
<evidence type="ECO:0000259" key="5">
    <source>
        <dbReference type="PROSITE" id="PS50977"/>
    </source>
</evidence>
<reference evidence="6 7" key="1">
    <citation type="submission" date="2022-06" db="EMBL/GenBank/DDBJ databases">
        <title>Paraconexibacter antarcticus.</title>
        <authorList>
            <person name="Kim C.S."/>
        </authorList>
    </citation>
    <scope>NUCLEOTIDE SEQUENCE [LARGE SCALE GENOMIC DNA]</scope>
    <source>
        <strain evidence="6 7">02-257</strain>
    </source>
</reference>
<dbReference type="RefSeq" id="WP_254570444.1">
    <property type="nucleotide sequence ID" value="NZ_CP098502.1"/>
</dbReference>
<dbReference type="SUPFAM" id="SSF48498">
    <property type="entry name" value="Tetracyclin repressor-like, C-terminal domain"/>
    <property type="match status" value="1"/>
</dbReference>
<evidence type="ECO:0000256" key="4">
    <source>
        <dbReference type="PROSITE-ProRule" id="PRU00335"/>
    </source>
</evidence>
<dbReference type="Gene3D" id="1.10.10.60">
    <property type="entry name" value="Homeodomain-like"/>
    <property type="match status" value="1"/>
</dbReference>
<dbReference type="EMBL" id="CP098502">
    <property type="protein sequence ID" value="UTI63722.1"/>
    <property type="molecule type" value="Genomic_DNA"/>
</dbReference>
<name>A0ABY5DSD2_9ACTN</name>
<dbReference type="InterPro" id="IPR001647">
    <property type="entry name" value="HTH_TetR"/>
</dbReference>
<dbReference type="Proteomes" id="UP001056035">
    <property type="component" value="Chromosome"/>
</dbReference>
<dbReference type="InterPro" id="IPR036271">
    <property type="entry name" value="Tet_transcr_reg_TetR-rel_C_sf"/>
</dbReference>
<dbReference type="InterPro" id="IPR050109">
    <property type="entry name" value="HTH-type_TetR-like_transc_reg"/>
</dbReference>
<sequence length="189" mass="20269">MPPVVTHRHEELLDQLVELVLAEGLRDLTLSDLAARLRCSKSTLYALGASKEQLIAVAVRRFFKTATAFVEDRTAAEADAPGRIVAYLRAVADALAPASPRFMADLARHPAAAEVYRRNTRVAAERVGQLVSEGVRDGSFRAVHAAFVADIVAATMERIQAGAVAEATGLTDSQAYTELATLVLNGIRS</sequence>
<feature type="DNA-binding region" description="H-T-H motif" evidence="4">
    <location>
        <begin position="29"/>
        <end position="48"/>
    </location>
</feature>